<protein>
    <recommendedName>
        <fullName evidence="5">Groucho/TLE N-terminal Q-rich domain-containing protein</fullName>
    </recommendedName>
</protein>
<dbReference type="EMBL" id="SRMA01006822">
    <property type="protein sequence ID" value="TRZ03530.1"/>
    <property type="molecule type" value="Genomic_DNA"/>
</dbReference>
<comment type="caution">
    <text evidence="6">The sequence shown here is derived from an EMBL/GenBank/DDBJ whole genome shotgun (WGS) entry which is preliminary data.</text>
</comment>
<dbReference type="GO" id="GO:0003714">
    <property type="term" value="F:transcription corepressor activity"/>
    <property type="evidence" value="ECO:0007669"/>
    <property type="project" value="TreeGrafter"/>
</dbReference>
<evidence type="ECO:0000313" key="7">
    <source>
        <dbReference type="Proteomes" id="UP000316079"/>
    </source>
</evidence>
<dbReference type="STRING" id="623744.A0A553RMY1"/>
<dbReference type="PANTHER" id="PTHR10814:SF24">
    <property type="entry name" value="TRANSDUCIN-LIKE ENHANCER PROTEIN 3"/>
    <property type="match status" value="1"/>
</dbReference>
<comment type="subcellular location">
    <subcellularLocation>
        <location evidence="1">Nucleus</location>
    </subcellularLocation>
</comment>
<dbReference type="Proteomes" id="UP000316079">
    <property type="component" value="Unassembled WGS sequence"/>
</dbReference>
<keyword evidence="7" id="KW-1185">Reference proteome</keyword>
<evidence type="ECO:0000256" key="3">
    <source>
        <dbReference type="ARBA" id="ARBA00023242"/>
    </source>
</evidence>
<dbReference type="InterPro" id="IPR005617">
    <property type="entry name" value="Groucho/TLE_N"/>
</dbReference>
<accession>A0A553RMY1</accession>
<reference evidence="6 7" key="1">
    <citation type="journal article" date="2019" name="Sci. Data">
        <title>Hybrid genome assembly and annotation of Danionella translucida.</title>
        <authorList>
            <person name="Kadobianskyi M."/>
            <person name="Schulze L."/>
            <person name="Schuelke M."/>
            <person name="Judkewitz B."/>
        </authorList>
    </citation>
    <scope>NUCLEOTIDE SEQUENCE [LARGE SCALE GENOMIC DNA]</scope>
    <source>
        <strain evidence="6 7">Bolton</strain>
    </source>
</reference>
<evidence type="ECO:0000259" key="5">
    <source>
        <dbReference type="Pfam" id="PF03920"/>
    </source>
</evidence>
<comment type="similarity">
    <text evidence="2">Belongs to the WD repeat Groucho/TLE family.</text>
</comment>
<evidence type="ECO:0000256" key="1">
    <source>
        <dbReference type="ARBA" id="ARBA00004123"/>
    </source>
</evidence>
<dbReference type="GO" id="GO:0005634">
    <property type="term" value="C:nucleus"/>
    <property type="evidence" value="ECO:0007669"/>
    <property type="project" value="UniProtKB-SubCell"/>
</dbReference>
<feature type="region of interest" description="Disordered" evidence="4">
    <location>
        <begin position="1"/>
        <end position="22"/>
    </location>
</feature>
<dbReference type="OrthoDB" id="8949191at2759"/>
<feature type="domain" description="Groucho/TLE N-terminal Q-rich" evidence="5">
    <location>
        <begin position="26"/>
        <end position="72"/>
    </location>
</feature>
<dbReference type="Pfam" id="PF03920">
    <property type="entry name" value="TLE_N"/>
    <property type="match status" value="1"/>
</dbReference>
<evidence type="ECO:0000256" key="4">
    <source>
        <dbReference type="SAM" id="MobiDB-lite"/>
    </source>
</evidence>
<gene>
    <name evidence="6" type="ORF">DNTS_030882</name>
</gene>
<keyword evidence="3" id="KW-0539">Nucleus</keyword>
<dbReference type="GO" id="GO:0090090">
    <property type="term" value="P:negative regulation of canonical Wnt signaling pathway"/>
    <property type="evidence" value="ECO:0007669"/>
    <property type="project" value="TreeGrafter"/>
</dbReference>
<evidence type="ECO:0000313" key="6">
    <source>
        <dbReference type="EMBL" id="TRZ03530.1"/>
    </source>
</evidence>
<organism evidence="6 7">
    <name type="scientific">Danionella cerebrum</name>
    <dbReference type="NCBI Taxonomy" id="2873325"/>
    <lineage>
        <taxon>Eukaryota</taxon>
        <taxon>Metazoa</taxon>
        <taxon>Chordata</taxon>
        <taxon>Craniata</taxon>
        <taxon>Vertebrata</taxon>
        <taxon>Euteleostomi</taxon>
        <taxon>Actinopterygii</taxon>
        <taxon>Neopterygii</taxon>
        <taxon>Teleostei</taxon>
        <taxon>Ostariophysi</taxon>
        <taxon>Cypriniformes</taxon>
        <taxon>Danionidae</taxon>
        <taxon>Danioninae</taxon>
        <taxon>Danionella</taxon>
    </lineage>
</organism>
<evidence type="ECO:0000256" key="2">
    <source>
        <dbReference type="ARBA" id="ARBA00005969"/>
    </source>
</evidence>
<sequence length="160" mass="18227">MGPAQLQLPWKRSGGQRENEGRVPVTEIAKRLNAILAQIMPFLSQEHQQQVAQAVERAKQVTMTELNAIIGVRGLPNLPLTWLISWNEQGGFSLMNHSFFNFPCVSRFHSRLAIAPFPLPFHSFFKNMQPPPTLSVLYKHTHLTHSYHISSQIHTLRHSS</sequence>
<name>A0A553RMY1_9TELE</name>
<proteinExistence type="inferred from homology"/>
<dbReference type="AlphaFoldDB" id="A0A553RMY1"/>
<dbReference type="GO" id="GO:0005667">
    <property type="term" value="C:transcription regulator complex"/>
    <property type="evidence" value="ECO:0007669"/>
    <property type="project" value="TreeGrafter"/>
</dbReference>
<dbReference type="PANTHER" id="PTHR10814">
    <property type="entry name" value="TRANSDUCIN-LIKE ENHANCER PROTEIN"/>
    <property type="match status" value="1"/>
</dbReference>
<dbReference type="InterPro" id="IPR009146">
    <property type="entry name" value="Groucho_enhance"/>
</dbReference>